<dbReference type="FunFam" id="1.25.10.10:FF:000057">
    <property type="entry name" value="Exportin-2 isoform 1"/>
    <property type="match status" value="1"/>
</dbReference>
<dbReference type="InterPro" id="IPR011989">
    <property type="entry name" value="ARM-like"/>
</dbReference>
<keyword evidence="7" id="KW-0653">Protein transport</keyword>
<keyword evidence="12" id="KW-1185">Reference proteome</keyword>
<proteinExistence type="inferred from homology"/>
<dbReference type="PANTHER" id="PTHR10997:SF8">
    <property type="entry name" value="EXPORTIN-2"/>
    <property type="match status" value="1"/>
</dbReference>
<dbReference type="GO" id="GO:0005049">
    <property type="term" value="F:nuclear export signal receptor activity"/>
    <property type="evidence" value="ECO:0007669"/>
    <property type="project" value="TreeGrafter"/>
</dbReference>
<dbReference type="Pfam" id="PF08506">
    <property type="entry name" value="Cse1"/>
    <property type="match status" value="1"/>
</dbReference>
<dbReference type="Pfam" id="PF03810">
    <property type="entry name" value="IBN_N"/>
    <property type="match status" value="1"/>
</dbReference>
<reference evidence="12" key="2">
    <citation type="journal article" date="2013" name="Nature">
        <title>Insights into bilaterian evolution from three spiralian genomes.</title>
        <authorList>
            <person name="Simakov O."/>
            <person name="Marletaz F."/>
            <person name="Cho S.J."/>
            <person name="Edsinger-Gonzales E."/>
            <person name="Havlak P."/>
            <person name="Hellsten U."/>
            <person name="Kuo D.H."/>
            <person name="Larsson T."/>
            <person name="Lv J."/>
            <person name="Arendt D."/>
            <person name="Savage R."/>
            <person name="Osoegawa K."/>
            <person name="de Jong P."/>
            <person name="Grimwood J."/>
            <person name="Chapman J.A."/>
            <person name="Shapiro H."/>
            <person name="Aerts A."/>
            <person name="Otillar R.P."/>
            <person name="Terry A.Y."/>
            <person name="Boore J.L."/>
            <person name="Grigoriev I.V."/>
            <person name="Lindberg D.R."/>
            <person name="Seaver E.C."/>
            <person name="Weisblat D.A."/>
            <person name="Putnam N.H."/>
            <person name="Rokhsar D.S."/>
        </authorList>
    </citation>
    <scope>NUCLEOTIDE SEQUENCE</scope>
    <source>
        <strain evidence="12">I ESC-2004</strain>
    </source>
</reference>
<protein>
    <recommendedName>
        <fullName evidence="4">Exportin-2</fullName>
    </recommendedName>
    <alternativeName>
        <fullName evidence="9">Importin-alpha re-exporter</fullName>
    </alternativeName>
</protein>
<evidence type="ECO:0000256" key="6">
    <source>
        <dbReference type="ARBA" id="ARBA00022490"/>
    </source>
</evidence>
<dbReference type="AlphaFoldDB" id="X1ZAF6"/>
<keyword evidence="6" id="KW-0963">Cytoplasm</keyword>
<dbReference type="PROSITE" id="PS50166">
    <property type="entry name" value="IMPORTIN_B_NT"/>
    <property type="match status" value="1"/>
</dbReference>
<evidence type="ECO:0000313" key="11">
    <source>
        <dbReference type="EnsemblMetazoa" id="CapteP165697"/>
    </source>
</evidence>
<sequence length="968" mass="110014">MEITDANLQTLATYLQKTLCPDPNERRAAEKSLESIEVNQNYPLLLLTLVHRENIEMHLRISAAIMFKNYTKRNWRVVEEAGDKIHASDRTSIKQTIVDLMLKSPEQIQKQLSDAISIIGREDFPAKWPDLLNEMVIKFQSGDFHVINGVLRTGHSIFKRYRHEFKSNELWSEIKFVLDNFAKPLTELFNSTMELAKTHASNPDALKVIFSSLVLICKIFYSLNFQDLPEFFEDNMATWMTHFHTLLTTDNKLLQTNDGDEAGLLEQVKSQVCDNVAMYAQKYDEEFSPHLPTFVTAVWHLLIHTGPEVKYDLLVSNAIQFLASVAERPGYKNLFEDHDTLKSICEKVIVPNMEFRDADEEAFEDNPEEYIRRDIEGSDIDTRRRAACDLVRALSKHFEDLVISTFSMYVQFMLQEYGKNPAQNWKSKDAAVFLVTSLAAKAQTQKHGITQTSALVDVADFFRGHIAPDLQSTQTDENPVLKADAIKYVMVFRQQLPREMLLASIPLVINHLKASSPVVHSYAACTLEKLFLVRGANGGPLLTKTDMEPHCDQLVQGLLLAMTLPGSLENEYLMKALMRSLSLLQEAALPLLEVVLTKLTEKLMLVSKNPSKPHFNHYLFEAICICIRSACRVNIAAVAMFEERLFGPFQEILQQDVQEFIPYIFQILSLLLEVHTGSVPEPYMALFPHLLLPMLWERPGNIPPLVRLLQAFVEKGSQRIEADKIPGLLGIFQKLVASKSNDHQGFYLLNSMIEHLPQTLLGDYLKQIFLLLFQRLQSSKTTKYIRSLLVFFSMFAIKYTPSRLVQIVDGIQPKMFGMVLEKLLLPDLQKVSGQTERKICALGIVKLLTEAPEMLQSDYSKCWGPLLQALVGLFELPEDESVPDEEHFVEIEDTPGYQTAYSQLAFAGKHEHDPVKDVENPKLHLAQALHRLSQAHPGKLMTMISASLQPSALNFLQGYLTAAHLQLQ</sequence>
<name>X1ZAF6_CAPTE</name>
<evidence type="ECO:0000256" key="5">
    <source>
        <dbReference type="ARBA" id="ARBA00022448"/>
    </source>
</evidence>
<evidence type="ECO:0000256" key="7">
    <source>
        <dbReference type="ARBA" id="ARBA00022927"/>
    </source>
</evidence>
<keyword evidence="5" id="KW-0813">Transport</keyword>
<reference evidence="11" key="3">
    <citation type="submission" date="2015-06" db="UniProtKB">
        <authorList>
            <consortium name="EnsemblMetazoa"/>
        </authorList>
    </citation>
    <scope>IDENTIFICATION</scope>
</reference>
<evidence type="ECO:0000256" key="9">
    <source>
        <dbReference type="ARBA" id="ARBA00030693"/>
    </source>
</evidence>
<dbReference type="GO" id="GO:0005829">
    <property type="term" value="C:cytosol"/>
    <property type="evidence" value="ECO:0007669"/>
    <property type="project" value="TreeGrafter"/>
</dbReference>
<evidence type="ECO:0000313" key="12">
    <source>
        <dbReference type="Proteomes" id="UP000014760"/>
    </source>
</evidence>
<dbReference type="InterPro" id="IPR013713">
    <property type="entry name" value="XPO2_central"/>
</dbReference>
<dbReference type="GO" id="GO:0031267">
    <property type="term" value="F:small GTPase binding"/>
    <property type="evidence" value="ECO:0007669"/>
    <property type="project" value="InterPro"/>
</dbReference>
<comment type="similarity">
    <text evidence="3">Belongs to the XPO2/CSE1 family.</text>
</comment>
<dbReference type="PANTHER" id="PTHR10997">
    <property type="entry name" value="IMPORTIN-7, 8, 11"/>
    <property type="match status" value="1"/>
</dbReference>
<evidence type="ECO:0000256" key="3">
    <source>
        <dbReference type="ARBA" id="ARBA00008669"/>
    </source>
</evidence>
<dbReference type="SUPFAM" id="SSF48371">
    <property type="entry name" value="ARM repeat"/>
    <property type="match status" value="1"/>
</dbReference>
<dbReference type="GO" id="GO:0006606">
    <property type="term" value="P:protein import into nucleus"/>
    <property type="evidence" value="ECO:0007669"/>
    <property type="project" value="TreeGrafter"/>
</dbReference>
<comment type="subcellular location">
    <subcellularLocation>
        <location evidence="2">Cytoplasm</location>
    </subcellularLocation>
    <subcellularLocation>
        <location evidence="1">Nucleus</location>
    </subcellularLocation>
</comment>
<dbReference type="GO" id="GO:0006611">
    <property type="term" value="P:protein export from nucleus"/>
    <property type="evidence" value="ECO:0007669"/>
    <property type="project" value="TreeGrafter"/>
</dbReference>
<evidence type="ECO:0000256" key="4">
    <source>
        <dbReference type="ARBA" id="ARBA00018945"/>
    </source>
</evidence>
<dbReference type="HOGENOM" id="CLU_009614_0_0_1"/>
<dbReference type="EnsemblMetazoa" id="CapteT165697">
    <property type="protein sequence ID" value="CapteP165697"/>
    <property type="gene ID" value="CapteG165697"/>
</dbReference>
<organism evidence="11 12">
    <name type="scientific">Capitella teleta</name>
    <name type="common">Polychaete worm</name>
    <dbReference type="NCBI Taxonomy" id="283909"/>
    <lineage>
        <taxon>Eukaryota</taxon>
        <taxon>Metazoa</taxon>
        <taxon>Spiralia</taxon>
        <taxon>Lophotrochozoa</taxon>
        <taxon>Annelida</taxon>
        <taxon>Polychaeta</taxon>
        <taxon>Sedentaria</taxon>
        <taxon>Scolecida</taxon>
        <taxon>Capitellidae</taxon>
        <taxon>Capitella</taxon>
    </lineage>
</organism>
<dbReference type="SMART" id="SM00913">
    <property type="entry name" value="IBN_N"/>
    <property type="match status" value="1"/>
</dbReference>
<evidence type="ECO:0000256" key="8">
    <source>
        <dbReference type="ARBA" id="ARBA00023242"/>
    </source>
</evidence>
<feature type="domain" description="Importin N-terminal" evidence="10">
    <location>
        <begin position="29"/>
        <end position="103"/>
    </location>
</feature>
<keyword evidence="8" id="KW-0539">Nucleus</keyword>
<dbReference type="Pfam" id="PF03378">
    <property type="entry name" value="CAS_CSE1"/>
    <property type="match status" value="1"/>
</dbReference>
<dbReference type="OMA" id="AENEFLM"/>
<dbReference type="InterPro" id="IPR001494">
    <property type="entry name" value="Importin-beta_N"/>
</dbReference>
<reference evidence="12" key="1">
    <citation type="submission" date="2012-12" db="EMBL/GenBank/DDBJ databases">
        <authorList>
            <person name="Hellsten U."/>
            <person name="Grimwood J."/>
            <person name="Chapman J.A."/>
            <person name="Shapiro H."/>
            <person name="Aerts A."/>
            <person name="Otillar R.P."/>
            <person name="Terry A.Y."/>
            <person name="Boore J.L."/>
            <person name="Simakov O."/>
            <person name="Marletaz F."/>
            <person name="Cho S.-J."/>
            <person name="Edsinger-Gonzales E."/>
            <person name="Havlak P."/>
            <person name="Kuo D.-H."/>
            <person name="Larsson T."/>
            <person name="Lv J."/>
            <person name="Arendt D."/>
            <person name="Savage R."/>
            <person name="Osoegawa K."/>
            <person name="de Jong P."/>
            <person name="Lindberg D.R."/>
            <person name="Seaver E.C."/>
            <person name="Weisblat D.A."/>
            <person name="Putnam N.H."/>
            <person name="Grigoriev I.V."/>
            <person name="Rokhsar D.S."/>
        </authorList>
    </citation>
    <scope>NUCLEOTIDE SEQUENCE</scope>
    <source>
        <strain evidence="12">I ESC-2004</strain>
    </source>
</reference>
<dbReference type="Gene3D" id="1.25.10.10">
    <property type="entry name" value="Leucine-rich Repeat Variant"/>
    <property type="match status" value="1"/>
</dbReference>
<dbReference type="GO" id="GO:0005635">
    <property type="term" value="C:nuclear envelope"/>
    <property type="evidence" value="ECO:0007669"/>
    <property type="project" value="TreeGrafter"/>
</dbReference>
<evidence type="ECO:0000256" key="2">
    <source>
        <dbReference type="ARBA" id="ARBA00004496"/>
    </source>
</evidence>
<dbReference type="Proteomes" id="UP000014760">
    <property type="component" value="Unassembled WGS sequence"/>
</dbReference>
<accession>X1ZAF6</accession>
<evidence type="ECO:0000259" key="10">
    <source>
        <dbReference type="PROSITE" id="PS50166"/>
    </source>
</evidence>
<evidence type="ECO:0000256" key="1">
    <source>
        <dbReference type="ARBA" id="ARBA00004123"/>
    </source>
</evidence>
<dbReference type="InterPro" id="IPR016024">
    <property type="entry name" value="ARM-type_fold"/>
</dbReference>
<dbReference type="OrthoDB" id="3268246at2759"/>
<dbReference type="EMBL" id="AMQN01000228">
    <property type="status" value="NOT_ANNOTATED_CDS"/>
    <property type="molecule type" value="Genomic_DNA"/>
</dbReference>
<dbReference type="InterPro" id="IPR005043">
    <property type="entry name" value="XPO2_C"/>
</dbReference>